<accession>A0AA89C6H3</accession>
<dbReference type="EMBL" id="VSWD01000005">
    <property type="protein sequence ID" value="KAK3101583.1"/>
    <property type="molecule type" value="Genomic_DNA"/>
</dbReference>
<dbReference type="Gene3D" id="3.30.60.30">
    <property type="match status" value="4"/>
</dbReference>
<dbReference type="GO" id="GO:0005576">
    <property type="term" value="C:extracellular region"/>
    <property type="evidence" value="ECO:0007669"/>
    <property type="project" value="TreeGrafter"/>
</dbReference>
<feature type="region of interest" description="Disordered" evidence="2">
    <location>
        <begin position="215"/>
        <end position="251"/>
    </location>
</feature>
<dbReference type="PANTHER" id="PTHR10913">
    <property type="entry name" value="FOLLISTATIN-RELATED"/>
    <property type="match status" value="1"/>
</dbReference>
<comment type="caution">
    <text evidence="4">The sequence shown here is derived from an EMBL/GenBank/DDBJ whole genome shotgun (WGS) entry which is preliminary data.</text>
</comment>
<keyword evidence="1" id="KW-1015">Disulfide bond</keyword>
<proteinExistence type="predicted"/>
<name>A0AA89C6H3_PINIB</name>
<protein>
    <recommendedName>
        <fullName evidence="3">Kazal-like domain-containing protein</fullName>
    </recommendedName>
</protein>
<feature type="domain" description="Kazal-like" evidence="3">
    <location>
        <begin position="24"/>
        <end position="79"/>
    </location>
</feature>
<dbReference type="PANTHER" id="PTHR10913:SF78">
    <property type="entry name" value="AGRIN"/>
    <property type="match status" value="1"/>
</dbReference>
<evidence type="ECO:0000313" key="5">
    <source>
        <dbReference type="Proteomes" id="UP001186944"/>
    </source>
</evidence>
<dbReference type="SMART" id="SM00274">
    <property type="entry name" value="FOLN"/>
    <property type="match status" value="3"/>
</dbReference>
<sequence>MIILTESNPCRGITCPYGDCVIDRNNNPVCKCLPKCEPVVKPVCGSNGMNFDNECKLRQYACTNKIKDLGVLKEGNCAGEGCGTVKKCEYFSFCNGTGHDAACICPTNMSCEYQTEAPVCGNDSKEYHNECFLRVASCKQKKTIYIKSHGQCDLCSGQVCRFGSHCVNGQCVCPRYCESGGDLVCASDGGRYRNRCEMRKAACEQKTTLYEDLCKDEPNVNPSEGSGDGSGEGSGDEEEAGSGDGETEDGDGEKVESLILCDSSICPYGGYCQIRKGKVECICDLDCDAVRAPVCGSDGKTYGNLCEMKEEACRTKRKIQEIPMENCNDIAEEPCDGESPLVDPSTGMDYNCAVWHGVCPPRSYCHLQYGKCCAEGKY</sequence>
<dbReference type="GO" id="GO:0030154">
    <property type="term" value="P:cell differentiation"/>
    <property type="evidence" value="ECO:0007669"/>
    <property type="project" value="TreeGrafter"/>
</dbReference>
<evidence type="ECO:0000259" key="3">
    <source>
        <dbReference type="PROSITE" id="PS51465"/>
    </source>
</evidence>
<dbReference type="InterPro" id="IPR002350">
    <property type="entry name" value="Kazal_dom"/>
</dbReference>
<evidence type="ECO:0000313" key="4">
    <source>
        <dbReference type="EMBL" id="KAK3101583.1"/>
    </source>
</evidence>
<dbReference type="Pfam" id="PF07648">
    <property type="entry name" value="Kazal_2"/>
    <property type="match status" value="4"/>
</dbReference>
<feature type="compositionally biased region" description="Acidic residues" evidence="2">
    <location>
        <begin position="234"/>
        <end position="251"/>
    </location>
</feature>
<dbReference type="AlphaFoldDB" id="A0AA89C6H3"/>
<dbReference type="SMART" id="SM00280">
    <property type="entry name" value="KAZAL"/>
    <property type="match status" value="4"/>
</dbReference>
<evidence type="ECO:0000256" key="2">
    <source>
        <dbReference type="SAM" id="MobiDB-lite"/>
    </source>
</evidence>
<dbReference type="CDD" id="cd00104">
    <property type="entry name" value="KAZAL_FS"/>
    <property type="match status" value="3"/>
</dbReference>
<feature type="domain" description="Kazal-like" evidence="3">
    <location>
        <begin position="172"/>
        <end position="216"/>
    </location>
</feature>
<dbReference type="Proteomes" id="UP001186944">
    <property type="component" value="Unassembled WGS sequence"/>
</dbReference>
<feature type="domain" description="Kazal-like" evidence="3">
    <location>
        <begin position="282"/>
        <end position="329"/>
    </location>
</feature>
<reference evidence="4" key="1">
    <citation type="submission" date="2019-08" db="EMBL/GenBank/DDBJ databases">
        <title>The improved chromosome-level genome for the pearl oyster Pinctada fucata martensii using PacBio sequencing and Hi-C.</title>
        <authorList>
            <person name="Zheng Z."/>
        </authorList>
    </citation>
    <scope>NUCLEOTIDE SEQUENCE</scope>
    <source>
        <strain evidence="4">ZZ-2019</strain>
        <tissue evidence="4">Adductor muscle</tissue>
    </source>
</reference>
<dbReference type="InterPro" id="IPR036058">
    <property type="entry name" value="Kazal_dom_sf"/>
</dbReference>
<gene>
    <name evidence="4" type="ORF">FSP39_004642</name>
</gene>
<dbReference type="InterPro" id="IPR050653">
    <property type="entry name" value="Prot_Inhib_GrowthFact_Antg"/>
</dbReference>
<keyword evidence="5" id="KW-1185">Reference proteome</keyword>
<evidence type="ECO:0000256" key="1">
    <source>
        <dbReference type="ARBA" id="ARBA00023157"/>
    </source>
</evidence>
<feature type="domain" description="Kazal-like" evidence="3">
    <location>
        <begin position="89"/>
        <end position="154"/>
    </location>
</feature>
<dbReference type="PROSITE" id="PS51465">
    <property type="entry name" value="KAZAL_2"/>
    <property type="match status" value="4"/>
</dbReference>
<organism evidence="4 5">
    <name type="scientific">Pinctada imbricata</name>
    <name type="common">Atlantic pearl-oyster</name>
    <name type="synonym">Pinctada martensii</name>
    <dbReference type="NCBI Taxonomy" id="66713"/>
    <lineage>
        <taxon>Eukaryota</taxon>
        <taxon>Metazoa</taxon>
        <taxon>Spiralia</taxon>
        <taxon>Lophotrochozoa</taxon>
        <taxon>Mollusca</taxon>
        <taxon>Bivalvia</taxon>
        <taxon>Autobranchia</taxon>
        <taxon>Pteriomorphia</taxon>
        <taxon>Pterioida</taxon>
        <taxon>Pterioidea</taxon>
        <taxon>Pteriidae</taxon>
        <taxon>Pinctada</taxon>
    </lineage>
</organism>
<dbReference type="InterPro" id="IPR003645">
    <property type="entry name" value="Fol_N"/>
</dbReference>
<dbReference type="SUPFAM" id="SSF100895">
    <property type="entry name" value="Kazal-type serine protease inhibitors"/>
    <property type="match status" value="4"/>
</dbReference>